<evidence type="ECO:0000313" key="1">
    <source>
        <dbReference type="EMBL" id="MCY1144983.1"/>
    </source>
</evidence>
<reference evidence="1" key="1">
    <citation type="submission" date="2022-11" db="EMBL/GenBank/DDBJ databases">
        <authorList>
            <person name="Somphong A."/>
            <person name="Phongsopitanun W."/>
        </authorList>
    </citation>
    <scope>NUCLEOTIDE SEQUENCE</scope>
    <source>
        <strain evidence="1">Pm04-4</strain>
    </source>
</reference>
<dbReference type="EMBL" id="JAPNTZ010000023">
    <property type="protein sequence ID" value="MCY1144983.1"/>
    <property type="molecule type" value="Genomic_DNA"/>
</dbReference>
<organism evidence="1 2">
    <name type="scientific">Paractinoplanes pyxinae</name>
    <dbReference type="NCBI Taxonomy" id="2997416"/>
    <lineage>
        <taxon>Bacteria</taxon>
        <taxon>Bacillati</taxon>
        <taxon>Actinomycetota</taxon>
        <taxon>Actinomycetes</taxon>
        <taxon>Micromonosporales</taxon>
        <taxon>Micromonosporaceae</taxon>
        <taxon>Paractinoplanes</taxon>
    </lineage>
</organism>
<protein>
    <submittedName>
        <fullName evidence="1">Uncharacterized protein</fullName>
    </submittedName>
</protein>
<sequence>MIVIQRVRVRWTAAGRGAPEADRRRDLNEPVPLPAGVPAEEVVLHDVLADEAACYQRDATVSGGGFELARDAGFGLARRGADLVIDRLPGWESYPRRPGKQRLFVLKPGEVGRYRTNFRWTACECDQHWSYDEWNVHIAHQTPFVTDGPDHEADHRVHLYGGRRRTAVSRAARGRSRPRPR</sequence>
<keyword evidence="2" id="KW-1185">Reference proteome</keyword>
<comment type="caution">
    <text evidence="1">The sequence shown here is derived from an EMBL/GenBank/DDBJ whole genome shotgun (WGS) entry which is preliminary data.</text>
</comment>
<dbReference type="Proteomes" id="UP001151002">
    <property type="component" value="Unassembled WGS sequence"/>
</dbReference>
<evidence type="ECO:0000313" key="2">
    <source>
        <dbReference type="Proteomes" id="UP001151002"/>
    </source>
</evidence>
<proteinExistence type="predicted"/>
<accession>A0ABT4BEM2</accession>
<dbReference type="RefSeq" id="WP_267569576.1">
    <property type="nucleotide sequence ID" value="NZ_JAPNTZ010000023.1"/>
</dbReference>
<name>A0ABT4BEM2_9ACTN</name>
<gene>
    <name evidence="1" type="ORF">OWR29_43890</name>
</gene>